<dbReference type="Pfam" id="PF00561">
    <property type="entry name" value="Abhydrolase_1"/>
    <property type="match status" value="1"/>
</dbReference>
<dbReference type="SUPFAM" id="SSF53474">
    <property type="entry name" value="alpha/beta-Hydrolases"/>
    <property type="match status" value="1"/>
</dbReference>
<dbReference type="Proteomes" id="UP000095463">
    <property type="component" value="Unassembled WGS sequence"/>
</dbReference>
<dbReference type="RefSeq" id="WP_069910063.1">
    <property type="nucleotide sequence ID" value="NZ_LAJE02000189.1"/>
</dbReference>
<name>A0A1E5XQ32_9HYPH</name>
<dbReference type="Gene3D" id="3.40.50.1820">
    <property type="entry name" value="alpha/beta hydrolase"/>
    <property type="match status" value="1"/>
</dbReference>
<proteinExistence type="predicted"/>
<keyword evidence="3" id="KW-1185">Reference proteome</keyword>
<dbReference type="PRINTS" id="PR00111">
    <property type="entry name" value="ABHYDROLASE"/>
</dbReference>
<dbReference type="PRINTS" id="PR00412">
    <property type="entry name" value="EPOXHYDRLASE"/>
</dbReference>
<accession>A0A1E5XQ32</accession>
<dbReference type="OrthoDB" id="9799612at2"/>
<reference evidence="2 3" key="1">
    <citation type="journal article" date="2015" name="Genome Announc.">
        <title>Genome Assemblies of Three Soil-Associated Devosia species: D. insulae, D. limi, and D. soli.</title>
        <authorList>
            <person name="Hassan Y.I."/>
            <person name="Lepp D."/>
            <person name="Zhou T."/>
        </authorList>
    </citation>
    <scope>NUCLEOTIDE SEQUENCE [LARGE SCALE GENOMIC DNA]</scope>
    <source>
        <strain evidence="2 3">DS-56</strain>
    </source>
</reference>
<keyword evidence="2" id="KW-0378">Hydrolase</keyword>
<dbReference type="EMBL" id="LAJE02000189">
    <property type="protein sequence ID" value="OEO30716.1"/>
    <property type="molecule type" value="Genomic_DNA"/>
</dbReference>
<evidence type="ECO:0000313" key="2">
    <source>
        <dbReference type="EMBL" id="OEO30716.1"/>
    </source>
</evidence>
<evidence type="ECO:0000259" key="1">
    <source>
        <dbReference type="Pfam" id="PF00561"/>
    </source>
</evidence>
<feature type="domain" description="AB hydrolase-1" evidence="1">
    <location>
        <begin position="33"/>
        <end position="275"/>
    </location>
</feature>
<dbReference type="InterPro" id="IPR000073">
    <property type="entry name" value="AB_hydrolase_1"/>
</dbReference>
<dbReference type="AlphaFoldDB" id="A0A1E5XQ32"/>
<dbReference type="PANTHER" id="PTHR42977">
    <property type="entry name" value="HYDROLASE-RELATED"/>
    <property type="match status" value="1"/>
</dbReference>
<sequence>MPVLSTSATLTYRTVTMDGVRIFYREAGSPDSPALLMLHGFPSSSKMYAELIPLLADRYHLIAPDYPGFGLSDAPPAGDFAYTFDHLARIIASFTRAIGLRRYSLLQQDYGGPIGMRLALRHPEQVEAIIVQNAVAHLEGLGQLWEARKTFWRDRSAHEAEVMSAFTSLEVARQRHVGSSPNPRRYNPESWTEEFAMLSRPGQDRIQSDLFYDYQSNVASYPDWQAWLRERQPPMLVLWGRYDPSFQVDGASAYARDVPGAEIHILDAGHFALEEQLDEIAVLIRDFLARQLGAAAGRSLAKASV</sequence>
<dbReference type="InterPro" id="IPR051340">
    <property type="entry name" value="Haloalkane_dehalogenase"/>
</dbReference>
<evidence type="ECO:0000313" key="3">
    <source>
        <dbReference type="Proteomes" id="UP000095463"/>
    </source>
</evidence>
<dbReference type="GO" id="GO:0004301">
    <property type="term" value="F:epoxide hydrolase activity"/>
    <property type="evidence" value="ECO:0007669"/>
    <property type="project" value="TreeGrafter"/>
</dbReference>
<comment type="caution">
    <text evidence="2">The sequence shown here is derived from an EMBL/GenBank/DDBJ whole genome shotgun (WGS) entry which is preliminary data.</text>
</comment>
<organism evidence="2 3">
    <name type="scientific">Devosia insulae DS-56</name>
    <dbReference type="NCBI Taxonomy" id="1116389"/>
    <lineage>
        <taxon>Bacteria</taxon>
        <taxon>Pseudomonadati</taxon>
        <taxon>Pseudomonadota</taxon>
        <taxon>Alphaproteobacteria</taxon>
        <taxon>Hyphomicrobiales</taxon>
        <taxon>Devosiaceae</taxon>
        <taxon>Devosia</taxon>
    </lineage>
</organism>
<dbReference type="PANTHER" id="PTHR42977:SF1">
    <property type="entry name" value="BLR6576 PROTEIN"/>
    <property type="match status" value="1"/>
</dbReference>
<protein>
    <submittedName>
        <fullName evidence="2">Alpha/beta hydrolase</fullName>
    </submittedName>
</protein>
<gene>
    <name evidence="2" type="ORF">VW23_019810</name>
</gene>
<dbReference type="InterPro" id="IPR029058">
    <property type="entry name" value="AB_hydrolase_fold"/>
</dbReference>
<dbReference type="InterPro" id="IPR000639">
    <property type="entry name" value="Epox_hydrolase-like"/>
</dbReference>